<dbReference type="AlphaFoldDB" id="A0A3M6V1M1"/>
<sequence length="97" mass="11252">MPETSRSFHYWQPAPRWRLLQWLANPRNPAMSPHSGKGNRHPSVESSGKREGRGGKNYLNDELAFHTTPQVHAQSTHTNASNEEHTEFRHIRICKNR</sequence>
<dbReference type="EMBL" id="RCHS01000292">
    <property type="protein sequence ID" value="RMX59674.1"/>
    <property type="molecule type" value="Genomic_DNA"/>
</dbReference>
<accession>A0A3M6V1M1</accession>
<keyword evidence="3" id="KW-1185">Reference proteome</keyword>
<feature type="region of interest" description="Disordered" evidence="1">
    <location>
        <begin position="26"/>
        <end position="97"/>
    </location>
</feature>
<comment type="caution">
    <text evidence="2">The sequence shown here is derived from an EMBL/GenBank/DDBJ whole genome shotgun (WGS) entry which is preliminary data.</text>
</comment>
<gene>
    <name evidence="2" type="ORF">pdam_00012047</name>
</gene>
<reference evidence="2 3" key="1">
    <citation type="journal article" date="2018" name="Sci. Rep.">
        <title>Comparative analysis of the Pocillopora damicornis genome highlights role of immune system in coral evolution.</title>
        <authorList>
            <person name="Cunning R."/>
            <person name="Bay R.A."/>
            <person name="Gillette P."/>
            <person name="Baker A.C."/>
            <person name="Traylor-Knowles N."/>
        </authorList>
    </citation>
    <scope>NUCLEOTIDE SEQUENCE [LARGE SCALE GENOMIC DNA]</scope>
    <source>
        <strain evidence="2">RSMAS</strain>
        <tissue evidence="2">Whole animal</tissue>
    </source>
</reference>
<evidence type="ECO:0000313" key="3">
    <source>
        <dbReference type="Proteomes" id="UP000275408"/>
    </source>
</evidence>
<organism evidence="2 3">
    <name type="scientific">Pocillopora damicornis</name>
    <name type="common">Cauliflower coral</name>
    <name type="synonym">Millepora damicornis</name>
    <dbReference type="NCBI Taxonomy" id="46731"/>
    <lineage>
        <taxon>Eukaryota</taxon>
        <taxon>Metazoa</taxon>
        <taxon>Cnidaria</taxon>
        <taxon>Anthozoa</taxon>
        <taxon>Hexacorallia</taxon>
        <taxon>Scleractinia</taxon>
        <taxon>Astrocoeniina</taxon>
        <taxon>Pocilloporidae</taxon>
        <taxon>Pocillopora</taxon>
    </lineage>
</organism>
<protein>
    <submittedName>
        <fullName evidence="2">Uncharacterized protein</fullName>
    </submittedName>
</protein>
<name>A0A3M6V1M1_POCDA</name>
<proteinExistence type="predicted"/>
<dbReference type="Proteomes" id="UP000275408">
    <property type="component" value="Unassembled WGS sequence"/>
</dbReference>
<evidence type="ECO:0000256" key="1">
    <source>
        <dbReference type="SAM" id="MobiDB-lite"/>
    </source>
</evidence>
<feature type="compositionally biased region" description="Polar residues" evidence="1">
    <location>
        <begin position="67"/>
        <end position="81"/>
    </location>
</feature>
<evidence type="ECO:0000313" key="2">
    <source>
        <dbReference type="EMBL" id="RMX59674.1"/>
    </source>
</evidence>